<dbReference type="Proteomes" id="UP001430356">
    <property type="component" value="Unassembled WGS sequence"/>
</dbReference>
<proteinExistence type="predicted"/>
<comment type="caution">
    <text evidence="1">The sequence shown here is derived from an EMBL/GenBank/DDBJ whole genome shotgun (WGS) entry which is preliminary data.</text>
</comment>
<accession>A0AAW0F629</accession>
<reference evidence="1 2" key="1">
    <citation type="journal article" date="2021" name="MBio">
        <title>A New Model Trypanosomatid, Novymonas esmeraldas: Genomic Perception of Its 'Candidatus Pandoraea novymonadis' Endosymbiont.</title>
        <authorList>
            <person name="Zakharova A."/>
            <person name="Saura A."/>
            <person name="Butenko A."/>
            <person name="Podesvova L."/>
            <person name="Warmusova S."/>
            <person name="Kostygov A.Y."/>
            <person name="Nenarokova A."/>
            <person name="Lukes J."/>
            <person name="Opperdoes F.R."/>
            <person name="Yurchenko V."/>
        </authorList>
    </citation>
    <scope>NUCLEOTIDE SEQUENCE [LARGE SCALE GENOMIC DNA]</scope>
    <source>
        <strain evidence="1 2">E262AT.01</strain>
    </source>
</reference>
<dbReference type="AlphaFoldDB" id="A0AAW0F629"/>
<organism evidence="1 2">
    <name type="scientific">Novymonas esmeraldas</name>
    <dbReference type="NCBI Taxonomy" id="1808958"/>
    <lineage>
        <taxon>Eukaryota</taxon>
        <taxon>Discoba</taxon>
        <taxon>Euglenozoa</taxon>
        <taxon>Kinetoplastea</taxon>
        <taxon>Metakinetoplastina</taxon>
        <taxon>Trypanosomatida</taxon>
        <taxon>Trypanosomatidae</taxon>
        <taxon>Novymonas</taxon>
    </lineage>
</organism>
<gene>
    <name evidence="1" type="ORF">NESM_000273100</name>
</gene>
<evidence type="ECO:0000313" key="2">
    <source>
        <dbReference type="Proteomes" id="UP001430356"/>
    </source>
</evidence>
<dbReference type="EMBL" id="JAECZO010000024">
    <property type="protein sequence ID" value="KAK7202045.1"/>
    <property type="molecule type" value="Genomic_DNA"/>
</dbReference>
<evidence type="ECO:0000313" key="1">
    <source>
        <dbReference type="EMBL" id="KAK7202045.1"/>
    </source>
</evidence>
<name>A0AAW0F629_9TRYP</name>
<keyword evidence="2" id="KW-1185">Reference proteome</keyword>
<protein>
    <submittedName>
        <fullName evidence="1">Uncharacterized protein</fullName>
    </submittedName>
</protein>
<sequence>MQRTPRYRSLKVSIARLTAGMREGLWTTRTWKQMESLWTRFHTYAAQRGLPMSDQTGTLFAHDLDVAPTAKVGYANSLANLFLKMGFAAPENAGHLNVVSGPSAHNAGSQGLANRMRGSDCELFVTAEAKRAGVASKTLAESLAYTQASSEPHPLLNNSTPTLIAILLMMRCGGVEPNPGPVVRCLRWNYEG</sequence>